<comment type="caution">
    <text evidence="2">The sequence shown here is derived from an EMBL/GenBank/DDBJ whole genome shotgun (WGS) entry which is preliminary data.</text>
</comment>
<evidence type="ECO:0000313" key="3">
    <source>
        <dbReference type="Proteomes" id="UP001160390"/>
    </source>
</evidence>
<sequence>MSTGRTFPNGDEGSGMPHKPKVRVPEVPRHWCSQTRPSPQHPILLLLLFSSSFTSPPTTGTSTIGLGTLIEKHSNLPPKWVPGQKKILIALGN</sequence>
<protein>
    <submittedName>
        <fullName evidence="2">Uncharacterized protein</fullName>
    </submittedName>
</protein>
<dbReference type="AlphaFoldDB" id="A0AA35QAZ8"/>
<keyword evidence="3" id="KW-1185">Reference proteome</keyword>
<reference evidence="2" key="1">
    <citation type="submission" date="2023-01" db="EMBL/GenBank/DDBJ databases">
        <authorList>
            <person name="Piombo E."/>
        </authorList>
    </citation>
    <scope>NUCLEOTIDE SEQUENCE</scope>
</reference>
<feature type="region of interest" description="Disordered" evidence="1">
    <location>
        <begin position="1"/>
        <end position="23"/>
    </location>
</feature>
<accession>A0AA35QAZ8</accession>
<evidence type="ECO:0000256" key="1">
    <source>
        <dbReference type="SAM" id="MobiDB-lite"/>
    </source>
</evidence>
<dbReference type="EMBL" id="CABFNP030001299">
    <property type="protein sequence ID" value="CAI6098663.1"/>
    <property type="molecule type" value="Genomic_DNA"/>
</dbReference>
<dbReference type="Proteomes" id="UP001160390">
    <property type="component" value="Unassembled WGS sequence"/>
</dbReference>
<organism evidence="2 3">
    <name type="scientific">Clonostachys chloroleuca</name>
    <dbReference type="NCBI Taxonomy" id="1926264"/>
    <lineage>
        <taxon>Eukaryota</taxon>
        <taxon>Fungi</taxon>
        <taxon>Dikarya</taxon>
        <taxon>Ascomycota</taxon>
        <taxon>Pezizomycotina</taxon>
        <taxon>Sordariomycetes</taxon>
        <taxon>Hypocreomycetidae</taxon>
        <taxon>Hypocreales</taxon>
        <taxon>Bionectriaceae</taxon>
        <taxon>Clonostachys</taxon>
    </lineage>
</organism>
<name>A0AA35QAZ8_9HYPO</name>
<proteinExistence type="predicted"/>
<evidence type="ECO:0000313" key="2">
    <source>
        <dbReference type="EMBL" id="CAI6098663.1"/>
    </source>
</evidence>
<gene>
    <name evidence="2" type="ORF">CCHLO57077_00002668</name>
</gene>